<dbReference type="Pfam" id="PF06011">
    <property type="entry name" value="TRP"/>
    <property type="match status" value="1"/>
</dbReference>
<dbReference type="AlphaFoldDB" id="A0A8H7E514"/>
<keyword evidence="4" id="KW-0732">Signal</keyword>
<feature type="transmembrane region" description="Helical" evidence="8">
    <location>
        <begin position="411"/>
        <end position="433"/>
    </location>
</feature>
<evidence type="ECO:0000256" key="4">
    <source>
        <dbReference type="ARBA" id="ARBA00022729"/>
    </source>
</evidence>
<comment type="similarity">
    <text evidence="2">Belongs to the transient receptor potential (TRP) ion channel family.</text>
</comment>
<protein>
    <recommendedName>
        <fullName evidence="9">ML-like domain-containing protein</fullName>
    </recommendedName>
</protein>
<comment type="subcellular location">
    <subcellularLocation>
        <location evidence="1">Membrane</location>
        <topology evidence="1">Multi-pass membrane protein</topology>
    </subcellularLocation>
</comment>
<comment type="caution">
    <text evidence="10">The sequence shown here is derived from an EMBL/GenBank/DDBJ whole genome shotgun (WGS) entry which is preliminary data.</text>
</comment>
<dbReference type="PANTHER" id="PTHR31145">
    <property type="entry name" value="INTEGRAL MEMBRANE PROTEIN (AFU_ORTHOLOGUE AFUA_7G01610)"/>
    <property type="match status" value="1"/>
</dbReference>
<evidence type="ECO:0000313" key="11">
    <source>
        <dbReference type="Proteomes" id="UP000606974"/>
    </source>
</evidence>
<accession>A0A8H7E514</accession>
<dbReference type="GO" id="GO:0055085">
    <property type="term" value="P:transmembrane transport"/>
    <property type="evidence" value="ECO:0007669"/>
    <property type="project" value="TreeGrafter"/>
</dbReference>
<keyword evidence="6 8" id="KW-0472">Membrane</keyword>
<keyword evidence="5 8" id="KW-1133">Transmembrane helix</keyword>
<dbReference type="EMBL" id="JAACFV010000054">
    <property type="protein sequence ID" value="KAF7508423.1"/>
    <property type="molecule type" value="Genomic_DNA"/>
</dbReference>
<evidence type="ECO:0000256" key="8">
    <source>
        <dbReference type="SAM" id="Phobius"/>
    </source>
</evidence>
<feature type="compositionally biased region" description="Polar residues" evidence="7">
    <location>
        <begin position="753"/>
        <end position="763"/>
    </location>
</feature>
<reference evidence="10" key="1">
    <citation type="submission" date="2020-02" db="EMBL/GenBank/DDBJ databases">
        <authorList>
            <person name="Palmer J.M."/>
        </authorList>
    </citation>
    <scope>NUCLEOTIDE SEQUENCE</scope>
    <source>
        <strain evidence="10">EPUS1.4</strain>
        <tissue evidence="10">Thallus</tissue>
    </source>
</reference>
<keyword evidence="3 8" id="KW-0812">Transmembrane</keyword>
<dbReference type="PANTHER" id="PTHR31145:SF2">
    <property type="entry name" value="FLAVIN CARRIER PROTEIN 2"/>
    <property type="match status" value="1"/>
</dbReference>
<evidence type="ECO:0000256" key="7">
    <source>
        <dbReference type="SAM" id="MobiDB-lite"/>
    </source>
</evidence>
<feature type="compositionally biased region" description="Polar residues" evidence="7">
    <location>
        <begin position="712"/>
        <end position="734"/>
    </location>
</feature>
<feature type="transmembrane region" description="Helical" evidence="8">
    <location>
        <begin position="331"/>
        <end position="353"/>
    </location>
</feature>
<feature type="transmembrane region" description="Helical" evidence="8">
    <location>
        <begin position="500"/>
        <end position="520"/>
    </location>
</feature>
<dbReference type="GO" id="GO:0009272">
    <property type="term" value="P:fungal-type cell wall biogenesis"/>
    <property type="evidence" value="ECO:0007669"/>
    <property type="project" value="TreeGrafter"/>
</dbReference>
<feature type="transmembrane region" description="Helical" evidence="8">
    <location>
        <begin position="474"/>
        <end position="494"/>
    </location>
</feature>
<evidence type="ECO:0000259" key="9">
    <source>
        <dbReference type="SMART" id="SM01320"/>
    </source>
</evidence>
<dbReference type="Proteomes" id="UP000606974">
    <property type="component" value="Unassembled WGS sequence"/>
</dbReference>
<evidence type="ECO:0000256" key="2">
    <source>
        <dbReference type="ARBA" id="ARBA00010642"/>
    </source>
</evidence>
<feature type="transmembrane region" description="Helical" evidence="8">
    <location>
        <begin position="385"/>
        <end position="405"/>
    </location>
</feature>
<name>A0A8H7E514_9EURO</name>
<evidence type="ECO:0000256" key="6">
    <source>
        <dbReference type="ARBA" id="ARBA00023136"/>
    </source>
</evidence>
<proteinExistence type="inferred from homology"/>
<dbReference type="SMART" id="SM01320">
    <property type="entry name" value="TRP_N"/>
    <property type="match status" value="1"/>
</dbReference>
<feature type="region of interest" description="Disordered" evidence="7">
    <location>
        <begin position="633"/>
        <end position="770"/>
    </location>
</feature>
<evidence type="ECO:0000256" key="1">
    <source>
        <dbReference type="ARBA" id="ARBA00004141"/>
    </source>
</evidence>
<keyword evidence="11" id="KW-1185">Reference proteome</keyword>
<dbReference type="Pfam" id="PF14558">
    <property type="entry name" value="TRP_N"/>
    <property type="match status" value="1"/>
</dbReference>
<organism evidence="10 11">
    <name type="scientific">Endocarpon pusillum</name>
    <dbReference type="NCBI Taxonomy" id="364733"/>
    <lineage>
        <taxon>Eukaryota</taxon>
        <taxon>Fungi</taxon>
        <taxon>Dikarya</taxon>
        <taxon>Ascomycota</taxon>
        <taxon>Pezizomycotina</taxon>
        <taxon>Eurotiomycetes</taxon>
        <taxon>Chaetothyriomycetidae</taxon>
        <taxon>Verrucariales</taxon>
        <taxon>Verrucariaceae</taxon>
        <taxon>Endocarpon</taxon>
    </lineage>
</organism>
<evidence type="ECO:0000256" key="3">
    <source>
        <dbReference type="ARBA" id="ARBA00022692"/>
    </source>
</evidence>
<gene>
    <name evidence="10" type="ORF">GJ744_009276</name>
</gene>
<sequence>MHFQLPSYITFIATVLTFTPYASAVRLIESRSLNPCQDNSNFTATLFNVVFTPDNRTLAFDVVGLSSIEGNVTAELQVIAYGFTAVRETLDPCTMDLGGLCPMSTGQINIESNIIIGEDVINKIPGITYGIPDLDGLVRIYINKTDSATSIACVEAQLFNGKTVNQKAVGWTTAVIAGLGLVASGVTSGMGHSNTAAHVAANALSLFGFFQAQAIIGMTGVKLPPIVQSWTQNFQWSMGVIRVGFLQDICTWYQRSTGGTPTTLLSTLATTSVQVHKRSLEAMTDMYSMARDQILHKRTNGDSSVAENTKLIIVRGIERVGFQAGIEQTNIFLTGTIFFVVFCFFIGILITLFKGFCELAVKNGWMKVDKFQDFRNGWKLVLKGILFRLVLIGFPQMCVLCLWELTQRDSAAEVILAIVIFISMTATLCWAALKVIRLAKRSVDMHKNPGYMLYSDPKCLNRWGFLYVQYRATAYYFIIPLLAYILLKAIFIAFAQNAPVVQAIALFIIEAIFLIGVSVLRPWMDKKTNVFNIFIGAINFLNVIFLLFFTQVFGQPGIVTGVMGVVFFILNAVFALVLLLLVLIASVYAITSKNPDTRYQPMRDDRGSFIKSNSQLTTELDALGATARGDVKMPYGKTRLDDDEESFSSGSLARQQTDAPNGPLPPPTANSTYHRGGSGRHSPVDNQAMFPADNTGRWGPPAGSDDRAMYNQGHNGSEYSQGYSRSQNQTPQPSNGGGHPRNGSSYPHPPHQPRQQNDSSSWQRGAGYEH</sequence>
<dbReference type="InterPro" id="IPR040241">
    <property type="entry name" value="TRP_Flc/Pkd2-like"/>
</dbReference>
<evidence type="ECO:0000313" key="10">
    <source>
        <dbReference type="EMBL" id="KAF7508423.1"/>
    </source>
</evidence>
<dbReference type="InterPro" id="IPR032800">
    <property type="entry name" value="TRP_N"/>
</dbReference>
<feature type="compositionally biased region" description="Polar residues" evidence="7">
    <location>
        <begin position="647"/>
        <end position="659"/>
    </location>
</feature>
<dbReference type="InterPro" id="IPR010308">
    <property type="entry name" value="TRP_C"/>
</dbReference>
<feature type="transmembrane region" description="Helical" evidence="8">
    <location>
        <begin position="532"/>
        <end position="553"/>
    </location>
</feature>
<dbReference type="OrthoDB" id="5212126at2759"/>
<evidence type="ECO:0000256" key="5">
    <source>
        <dbReference type="ARBA" id="ARBA00022989"/>
    </source>
</evidence>
<dbReference type="GO" id="GO:0016020">
    <property type="term" value="C:membrane"/>
    <property type="evidence" value="ECO:0007669"/>
    <property type="project" value="UniProtKB-SubCell"/>
</dbReference>
<feature type="transmembrane region" description="Helical" evidence="8">
    <location>
        <begin position="565"/>
        <end position="590"/>
    </location>
</feature>
<feature type="domain" description="ML-like" evidence="9">
    <location>
        <begin position="26"/>
        <end position="165"/>
    </location>
</feature>